<dbReference type="Proteomes" id="UP001202248">
    <property type="component" value="Unassembled WGS sequence"/>
</dbReference>
<organism evidence="1 2">
    <name type="scientific">Niabella ginsengisoli</name>
    <dbReference type="NCBI Taxonomy" id="522298"/>
    <lineage>
        <taxon>Bacteria</taxon>
        <taxon>Pseudomonadati</taxon>
        <taxon>Bacteroidota</taxon>
        <taxon>Chitinophagia</taxon>
        <taxon>Chitinophagales</taxon>
        <taxon>Chitinophagaceae</taxon>
        <taxon>Niabella</taxon>
    </lineage>
</organism>
<gene>
    <name evidence="1" type="ORF">MKP09_05040</name>
</gene>
<accession>A0ABS9SG27</accession>
<dbReference type="SUPFAM" id="SSF51338">
    <property type="entry name" value="Composite domain of metallo-dependent hydrolases"/>
    <property type="match status" value="1"/>
</dbReference>
<proteinExistence type="predicted"/>
<dbReference type="Gene3D" id="3.20.20.140">
    <property type="entry name" value="Metal-dependent hydrolases"/>
    <property type="match status" value="1"/>
</dbReference>
<comment type="caution">
    <text evidence="1">The sequence shown here is derived from an EMBL/GenBank/DDBJ whole genome shotgun (WGS) entry which is preliminary data.</text>
</comment>
<name>A0ABS9SG27_9BACT</name>
<dbReference type="InterPro" id="IPR011059">
    <property type="entry name" value="Metal-dep_hydrolase_composite"/>
</dbReference>
<dbReference type="EMBL" id="JAKWBL010000001">
    <property type="protein sequence ID" value="MCH5597313.1"/>
    <property type="molecule type" value="Genomic_DNA"/>
</dbReference>
<evidence type="ECO:0000313" key="1">
    <source>
        <dbReference type="EMBL" id="MCH5597313.1"/>
    </source>
</evidence>
<dbReference type="RefSeq" id="WP_240826708.1">
    <property type="nucleotide sequence ID" value="NZ_JAKWBL010000001.1"/>
</dbReference>
<reference evidence="1 2" key="1">
    <citation type="submission" date="2022-02" db="EMBL/GenBank/DDBJ databases">
        <authorList>
            <person name="Min J."/>
        </authorList>
    </citation>
    <scope>NUCLEOTIDE SEQUENCE [LARGE SCALE GENOMIC DNA]</scope>
    <source>
        <strain evidence="1 2">GR10-1</strain>
    </source>
</reference>
<dbReference type="SUPFAM" id="SSF51556">
    <property type="entry name" value="Metallo-dependent hydrolases"/>
    <property type="match status" value="1"/>
</dbReference>
<evidence type="ECO:0000313" key="2">
    <source>
        <dbReference type="Proteomes" id="UP001202248"/>
    </source>
</evidence>
<dbReference type="InterPro" id="IPR032466">
    <property type="entry name" value="Metal_Hydrolase"/>
</dbReference>
<protein>
    <submittedName>
        <fullName evidence="1">Uncharacterized protein</fullName>
    </submittedName>
</protein>
<keyword evidence="2" id="KW-1185">Reference proteome</keyword>
<sequence>MIDCIASHHIPQDKDHKVVEFEYAKNGMINLQTTYAILNTTLPEVPQERWVELLAINARRILNIPVPTIAENSEASLTLFLPKEDWVFELSNVLSFSKNTPFVGKQFTGKPLGIYHKNKLTLNQS</sequence>